<reference evidence="2" key="1">
    <citation type="submission" date="2023-07" db="EMBL/GenBank/DDBJ databases">
        <title>draft genome sequence of fig (Ficus carica).</title>
        <authorList>
            <person name="Takahashi T."/>
            <person name="Nishimura K."/>
        </authorList>
    </citation>
    <scope>NUCLEOTIDE SEQUENCE</scope>
</reference>
<proteinExistence type="predicted"/>
<accession>A0AA88D3N8</accession>
<dbReference type="Proteomes" id="UP001187192">
    <property type="component" value="Unassembled WGS sequence"/>
</dbReference>
<sequence>MPARFDIRASCNDGDSFREESLEKKIERGSAGESSTGIVCRDTRFALRSRRGKWGTVRSRRRGRTVIGRHVATAKVRRIEGRKLKKILSRSSSRLAVVGDNDKEETMPATVTADSDRQQW</sequence>
<evidence type="ECO:0000313" key="2">
    <source>
        <dbReference type="EMBL" id="GMN40287.1"/>
    </source>
</evidence>
<name>A0AA88D3N8_FICCA</name>
<protein>
    <submittedName>
        <fullName evidence="2">Uncharacterized protein</fullName>
    </submittedName>
</protein>
<feature type="region of interest" description="Disordered" evidence="1">
    <location>
        <begin position="100"/>
        <end position="120"/>
    </location>
</feature>
<gene>
    <name evidence="2" type="ORF">TIFTF001_009516</name>
</gene>
<organism evidence="2 3">
    <name type="scientific">Ficus carica</name>
    <name type="common">Common fig</name>
    <dbReference type="NCBI Taxonomy" id="3494"/>
    <lineage>
        <taxon>Eukaryota</taxon>
        <taxon>Viridiplantae</taxon>
        <taxon>Streptophyta</taxon>
        <taxon>Embryophyta</taxon>
        <taxon>Tracheophyta</taxon>
        <taxon>Spermatophyta</taxon>
        <taxon>Magnoliopsida</taxon>
        <taxon>eudicotyledons</taxon>
        <taxon>Gunneridae</taxon>
        <taxon>Pentapetalae</taxon>
        <taxon>rosids</taxon>
        <taxon>fabids</taxon>
        <taxon>Rosales</taxon>
        <taxon>Moraceae</taxon>
        <taxon>Ficeae</taxon>
        <taxon>Ficus</taxon>
    </lineage>
</organism>
<evidence type="ECO:0000256" key="1">
    <source>
        <dbReference type="SAM" id="MobiDB-lite"/>
    </source>
</evidence>
<comment type="caution">
    <text evidence="2">The sequence shown here is derived from an EMBL/GenBank/DDBJ whole genome shotgun (WGS) entry which is preliminary data.</text>
</comment>
<dbReference type="EMBL" id="BTGU01000010">
    <property type="protein sequence ID" value="GMN40287.1"/>
    <property type="molecule type" value="Genomic_DNA"/>
</dbReference>
<keyword evidence="3" id="KW-1185">Reference proteome</keyword>
<dbReference type="AlphaFoldDB" id="A0AA88D3N8"/>
<evidence type="ECO:0000313" key="3">
    <source>
        <dbReference type="Proteomes" id="UP001187192"/>
    </source>
</evidence>